<reference evidence="1 2" key="1">
    <citation type="submission" date="2020-11" db="EMBL/GenBank/DDBJ databases">
        <authorList>
            <person name="Kim M.K."/>
        </authorList>
    </citation>
    <scope>NUCLEOTIDE SEQUENCE [LARGE SCALE GENOMIC DNA]</scope>
    <source>
        <strain evidence="1 2">BT439</strain>
    </source>
</reference>
<organism evidence="1 2">
    <name type="scientific">Hymenobacter properus</name>
    <dbReference type="NCBI Taxonomy" id="2791026"/>
    <lineage>
        <taxon>Bacteria</taxon>
        <taxon>Pseudomonadati</taxon>
        <taxon>Bacteroidota</taxon>
        <taxon>Cytophagia</taxon>
        <taxon>Cytophagales</taxon>
        <taxon>Hymenobacteraceae</taxon>
        <taxon>Hymenobacter</taxon>
    </lineage>
</organism>
<evidence type="ECO:0000313" key="2">
    <source>
        <dbReference type="Proteomes" id="UP000645610"/>
    </source>
</evidence>
<evidence type="ECO:0000313" key="1">
    <source>
        <dbReference type="EMBL" id="MBF9141093.1"/>
    </source>
</evidence>
<proteinExistence type="predicted"/>
<gene>
    <name evidence="1" type="ORF">I2I01_05580</name>
</gene>
<name>A0A931BJ11_9BACT</name>
<dbReference type="AlphaFoldDB" id="A0A931BJ11"/>
<dbReference type="RefSeq" id="WP_196285413.1">
    <property type="nucleotide sequence ID" value="NZ_JADQDP010000001.1"/>
</dbReference>
<dbReference type="Proteomes" id="UP000645610">
    <property type="component" value="Unassembled WGS sequence"/>
</dbReference>
<protein>
    <submittedName>
        <fullName evidence="1">Uncharacterized protein</fullName>
    </submittedName>
</protein>
<comment type="caution">
    <text evidence="1">The sequence shown here is derived from an EMBL/GenBank/DDBJ whole genome shotgun (WGS) entry which is preliminary data.</text>
</comment>
<keyword evidence="2" id="KW-1185">Reference proteome</keyword>
<accession>A0A931BJ11</accession>
<dbReference type="EMBL" id="JADQDP010000001">
    <property type="protein sequence ID" value="MBF9141093.1"/>
    <property type="molecule type" value="Genomic_DNA"/>
</dbReference>
<sequence length="235" mass="25909">MQNISTPSGFLTQEEFTQYAANWLNLVSQAESPALPGSFEAEAGARVAYVSFPIMRVAELVSAVGAKQIKARFVLIPDGGQQKFSLVLFAADDTQQPEGRKSAYYLAQPWWTQSTAPVLGEPVPDNLATLWVDSWKGASAVTTDMFATPAGPLEGYNFDLKDFVKPLFTDQAYGQQEIRLWLGLHTYYSPTNLNSPTQTFGLVARRFDPTQAVQQGQPVTDESFYDLSTPCPPIR</sequence>